<comment type="caution">
    <text evidence="10">The sequence shown here is derived from an EMBL/GenBank/DDBJ whole genome shotgun (WGS) entry which is preliminary data.</text>
</comment>
<keyword evidence="2 8" id="KW-0547">Nucleotide-binding</keyword>
<dbReference type="NCBIfam" id="TIGR00196">
    <property type="entry name" value="yjeF_cterm"/>
    <property type="match status" value="1"/>
</dbReference>
<reference evidence="10" key="1">
    <citation type="submission" date="2021-06" db="EMBL/GenBank/DDBJ databases">
        <authorList>
            <person name="Kallberg Y."/>
            <person name="Tangrot J."/>
            <person name="Rosling A."/>
        </authorList>
    </citation>
    <scope>NUCLEOTIDE SEQUENCE</scope>
    <source>
        <strain evidence="10">IA702</strain>
    </source>
</reference>
<evidence type="ECO:0000313" key="10">
    <source>
        <dbReference type="EMBL" id="CAG8564001.1"/>
    </source>
</evidence>
<dbReference type="PANTHER" id="PTHR12592">
    <property type="entry name" value="ATP-DEPENDENT (S)-NAD(P)H-HYDRATE DEHYDRATASE FAMILY MEMBER"/>
    <property type="match status" value="1"/>
</dbReference>
<comment type="subcellular location">
    <subcellularLocation>
        <location evidence="8">Cytoplasm</location>
    </subcellularLocation>
</comment>
<organism evidence="10 11">
    <name type="scientific">Paraglomus occultum</name>
    <dbReference type="NCBI Taxonomy" id="144539"/>
    <lineage>
        <taxon>Eukaryota</taxon>
        <taxon>Fungi</taxon>
        <taxon>Fungi incertae sedis</taxon>
        <taxon>Mucoromycota</taxon>
        <taxon>Glomeromycotina</taxon>
        <taxon>Glomeromycetes</taxon>
        <taxon>Paraglomerales</taxon>
        <taxon>Paraglomeraceae</taxon>
        <taxon>Paraglomus</taxon>
    </lineage>
</organism>
<evidence type="ECO:0000256" key="6">
    <source>
        <dbReference type="ARBA" id="ARBA00023239"/>
    </source>
</evidence>
<dbReference type="GO" id="GO:0005737">
    <property type="term" value="C:cytoplasm"/>
    <property type="evidence" value="ECO:0007669"/>
    <property type="project" value="UniProtKB-SubCell"/>
</dbReference>
<evidence type="ECO:0000259" key="9">
    <source>
        <dbReference type="PROSITE" id="PS51383"/>
    </source>
</evidence>
<feature type="binding site" evidence="8">
    <location>
        <begin position="232"/>
        <end position="241"/>
    </location>
    <ligand>
        <name>ATP</name>
        <dbReference type="ChEBI" id="CHEBI:30616"/>
    </ligand>
</feature>
<dbReference type="SUPFAM" id="SSF53613">
    <property type="entry name" value="Ribokinase-like"/>
    <property type="match status" value="1"/>
</dbReference>
<feature type="binding site" evidence="8">
    <location>
        <begin position="175"/>
        <end position="181"/>
    </location>
    <ligand>
        <name>(6S)-NADPHX</name>
        <dbReference type="ChEBI" id="CHEBI:64076"/>
    </ligand>
</feature>
<evidence type="ECO:0000256" key="7">
    <source>
        <dbReference type="ARBA" id="ARBA00047472"/>
    </source>
</evidence>
<comment type="cofactor">
    <cofactor evidence="8">
        <name>Mg(2+)</name>
        <dbReference type="ChEBI" id="CHEBI:18420"/>
    </cofactor>
</comment>
<sequence>MQRLVRMTSQAVIVDKIKKIVLPLSHDFHKGQAGRVGVVGGSEDYTGAAYFSAMSALKAGVDMAHVICEPGAATVIKGYSPDLMVHPYLRMNDNRSTVKSERIIDTVAELFPRIHVLIVGPGLSRDALMLEYAKGIILRAKKENLPIIIDADGLFLVQNDPGIIQNYQKAILTPNVNEFRRLCNTMGIPNDNTSLEEKTRRLSKLFGVTIVQKGKNDIISNGELVVVCDTTGSPRRCGGQGDILTGLIATFIAWGKAYENKLWKHDNSIRSSELPVLASYAGCTIVRECSRVAFEEFGRSMQTSDLIAKIGPVLDKLYSR</sequence>
<keyword evidence="11" id="KW-1185">Reference proteome</keyword>
<name>A0A9N9BDD7_9GLOM</name>
<dbReference type="EC" id="4.2.1.93" evidence="8"/>
<protein>
    <recommendedName>
        <fullName evidence="8">ATP-dependent (S)-NAD(P)H-hydrate dehydratase</fullName>
        <ecNumber evidence="8">4.2.1.93</ecNumber>
    </recommendedName>
    <alternativeName>
        <fullName evidence="8">ATP-dependent NAD(P)HX dehydratase</fullName>
    </alternativeName>
</protein>
<keyword evidence="4" id="KW-0521">NADP</keyword>
<dbReference type="GO" id="GO:0110051">
    <property type="term" value="P:metabolite repair"/>
    <property type="evidence" value="ECO:0007669"/>
    <property type="project" value="TreeGrafter"/>
</dbReference>
<dbReference type="HAMAP" id="MF_01965">
    <property type="entry name" value="NADHX_dehydratase"/>
    <property type="match status" value="1"/>
</dbReference>
<keyword evidence="6 8" id="KW-0456">Lyase</keyword>
<dbReference type="AlphaFoldDB" id="A0A9N9BDD7"/>
<evidence type="ECO:0000313" key="11">
    <source>
        <dbReference type="Proteomes" id="UP000789572"/>
    </source>
</evidence>
<evidence type="ECO:0000256" key="5">
    <source>
        <dbReference type="ARBA" id="ARBA00023027"/>
    </source>
</evidence>
<comment type="catalytic activity">
    <reaction evidence="7 8">
        <text>(6S)-NADPHX + ATP = ADP + phosphate + NADPH + H(+)</text>
        <dbReference type="Rhea" id="RHEA:32231"/>
        <dbReference type="ChEBI" id="CHEBI:15378"/>
        <dbReference type="ChEBI" id="CHEBI:30616"/>
        <dbReference type="ChEBI" id="CHEBI:43474"/>
        <dbReference type="ChEBI" id="CHEBI:57783"/>
        <dbReference type="ChEBI" id="CHEBI:64076"/>
        <dbReference type="ChEBI" id="CHEBI:456216"/>
        <dbReference type="EC" id="4.2.1.93"/>
    </reaction>
</comment>
<comment type="catalytic activity">
    <reaction evidence="8">
        <text>(6S)-NADHX + ATP = ADP + phosphate + NADH + H(+)</text>
        <dbReference type="Rhea" id="RHEA:19017"/>
        <dbReference type="ChEBI" id="CHEBI:15378"/>
        <dbReference type="ChEBI" id="CHEBI:30616"/>
        <dbReference type="ChEBI" id="CHEBI:43474"/>
        <dbReference type="ChEBI" id="CHEBI:57945"/>
        <dbReference type="ChEBI" id="CHEBI:64074"/>
        <dbReference type="ChEBI" id="CHEBI:456216"/>
        <dbReference type="EC" id="4.2.1.93"/>
    </reaction>
</comment>
<dbReference type="EMBL" id="CAJVPJ010000899">
    <property type="protein sequence ID" value="CAG8564001.1"/>
    <property type="molecule type" value="Genomic_DNA"/>
</dbReference>
<dbReference type="FunFam" id="3.40.1190.20:FF:000023">
    <property type="entry name" value="ATP-dependent (S)-NAD(P)H-hydrate dehydratase"/>
    <property type="match status" value="1"/>
</dbReference>
<evidence type="ECO:0000256" key="1">
    <source>
        <dbReference type="ARBA" id="ARBA00022553"/>
    </source>
</evidence>
<dbReference type="OrthoDB" id="8110916at2759"/>
<dbReference type="GO" id="GO:0005524">
    <property type="term" value="F:ATP binding"/>
    <property type="evidence" value="ECO:0007669"/>
    <property type="project" value="UniProtKB-KW"/>
</dbReference>
<feature type="binding site" evidence="8">
    <location>
        <position position="242"/>
    </location>
    <ligand>
        <name>(6S)-NADPHX</name>
        <dbReference type="ChEBI" id="CHEBI:64076"/>
    </ligand>
</feature>
<dbReference type="GO" id="GO:0046496">
    <property type="term" value="P:nicotinamide nucleotide metabolic process"/>
    <property type="evidence" value="ECO:0007669"/>
    <property type="project" value="UniProtKB-UniRule"/>
</dbReference>
<accession>A0A9N9BDD7</accession>
<dbReference type="InterPro" id="IPR000631">
    <property type="entry name" value="CARKD"/>
</dbReference>
<feature type="domain" description="YjeF C-terminal" evidence="9">
    <location>
        <begin position="13"/>
        <end position="317"/>
    </location>
</feature>
<gene>
    <name evidence="10" type="ORF">POCULU_LOCUS5655</name>
</gene>
<evidence type="ECO:0000256" key="4">
    <source>
        <dbReference type="ARBA" id="ARBA00022857"/>
    </source>
</evidence>
<feature type="binding site" evidence="8">
    <location>
        <position position="122"/>
    </location>
    <ligand>
        <name>(6S)-NADPHX</name>
        <dbReference type="ChEBI" id="CHEBI:64076"/>
    </ligand>
</feature>
<evidence type="ECO:0000256" key="2">
    <source>
        <dbReference type="ARBA" id="ARBA00022741"/>
    </source>
</evidence>
<comment type="similarity">
    <text evidence="8">Belongs to the NnrD/CARKD family.</text>
</comment>
<dbReference type="Proteomes" id="UP000789572">
    <property type="component" value="Unassembled WGS sequence"/>
</dbReference>
<dbReference type="InterPro" id="IPR029056">
    <property type="entry name" value="Ribokinase-like"/>
</dbReference>
<keyword evidence="3 8" id="KW-0067">ATP-binding</keyword>
<comment type="function">
    <text evidence="8">Catalyzes the dehydration of the S-form of NAD(P)HX at the expense of ATP, which is converted to ADP. Together with NAD(P)HX epimerase, which catalyzes the epimerization of the S- and R-forms, the enzyme allows the repair of both epimers of NAD(P)HX, a damaged form of NAD(P)H that is a result of enzymatic or heat-dependent hydration.</text>
</comment>
<dbReference type="GO" id="GO:0047453">
    <property type="term" value="F:ATP-dependent NAD(P)H-hydrate dehydratase activity"/>
    <property type="evidence" value="ECO:0007669"/>
    <property type="project" value="UniProtKB-UniRule"/>
</dbReference>
<proteinExistence type="inferred from homology"/>
<evidence type="ECO:0000256" key="3">
    <source>
        <dbReference type="ARBA" id="ARBA00022840"/>
    </source>
</evidence>
<keyword evidence="8" id="KW-0963">Cytoplasm</keyword>
<dbReference type="CDD" id="cd01171">
    <property type="entry name" value="YXKO-related"/>
    <property type="match status" value="1"/>
</dbReference>
<dbReference type="Gene3D" id="3.40.1190.20">
    <property type="match status" value="1"/>
</dbReference>
<evidence type="ECO:0000256" key="8">
    <source>
        <dbReference type="HAMAP-Rule" id="MF_03157"/>
    </source>
</evidence>
<feature type="binding site" evidence="8">
    <location>
        <begin position="213"/>
        <end position="217"/>
    </location>
    <ligand>
        <name>ATP</name>
        <dbReference type="ChEBI" id="CHEBI:30616"/>
    </ligand>
</feature>
<dbReference type="Pfam" id="PF01256">
    <property type="entry name" value="Carb_kinase"/>
    <property type="match status" value="1"/>
</dbReference>
<dbReference type="PANTHER" id="PTHR12592:SF0">
    <property type="entry name" value="ATP-DEPENDENT (S)-NAD(P)H-HYDRATE DEHYDRATASE"/>
    <property type="match status" value="1"/>
</dbReference>
<keyword evidence="1 8" id="KW-0597">Phosphoprotein</keyword>
<keyword evidence="5 8" id="KW-0520">NAD</keyword>
<dbReference type="PROSITE" id="PS51383">
    <property type="entry name" value="YJEF_C_3"/>
    <property type="match status" value="1"/>
</dbReference>